<feature type="transmembrane region" description="Helical" evidence="1">
    <location>
        <begin position="198"/>
        <end position="222"/>
    </location>
</feature>
<dbReference type="RefSeq" id="WP_184556790.1">
    <property type="nucleotide sequence ID" value="NZ_JACHKS010000001.1"/>
</dbReference>
<reference evidence="2 3" key="1">
    <citation type="submission" date="2020-08" db="EMBL/GenBank/DDBJ databases">
        <title>Functional genomics of gut bacteria from endangered species of beetles.</title>
        <authorList>
            <person name="Carlos-Shanley C."/>
        </authorList>
    </citation>
    <scope>NUCLEOTIDE SEQUENCE [LARGE SCALE GENOMIC DNA]</scope>
    <source>
        <strain evidence="2 3">S00068</strain>
    </source>
</reference>
<sequence>MMYYLFPILFGLFYSFNRKRFKIDDKVKNIIEKFCIYFSVFIFCGGYMTGSDWVSYEVIYNDFNIDTLSRIDKEPAFYILILLFKSLGFSFFFFLIIMKILVFFIIVRFLKKYSRDRFLLSFSVFLCTNALFIFVDNPLRYMLALGIVVLALDFLIKRKLAYFIMLILLASLFHVSSIIVIVAYFFRIQKLSNVKLFFIYLILVIAWTPKNIITIIDTFPAWLNFLIGSYYRRFIEEQNNSYFSIGWFFTHFLFLFILFNRKKIISSSSFGITVFNMSILYFFLVATVGLIPTFFRVPIYFAVFLYIALAISLDDLFGKNILIKLFFVLYMILANVKNIYSTYVYIPYSSYFIHLFKIDLPYEYRIQYNKDEYFKRTGEAPPEYIPSE</sequence>
<keyword evidence="3" id="KW-1185">Reference proteome</keyword>
<feature type="transmembrane region" description="Helical" evidence="1">
    <location>
        <begin position="118"/>
        <end position="135"/>
    </location>
</feature>
<feature type="transmembrane region" description="Helical" evidence="1">
    <location>
        <begin position="271"/>
        <end position="291"/>
    </location>
</feature>
<accession>A0ABR6Q0J2</accession>
<evidence type="ECO:0000313" key="3">
    <source>
        <dbReference type="Proteomes" id="UP000587367"/>
    </source>
</evidence>
<dbReference type="Pfam" id="PF14897">
    <property type="entry name" value="EpsG"/>
    <property type="match status" value="1"/>
</dbReference>
<keyword evidence="1" id="KW-0812">Transmembrane</keyword>
<evidence type="ECO:0000256" key="1">
    <source>
        <dbReference type="SAM" id="Phobius"/>
    </source>
</evidence>
<feature type="transmembrane region" description="Helical" evidence="1">
    <location>
        <begin position="325"/>
        <end position="346"/>
    </location>
</feature>
<organism evidence="2 3">
    <name type="scientific">Chryseobacterium sediminis</name>
    <dbReference type="NCBI Taxonomy" id="1679494"/>
    <lineage>
        <taxon>Bacteria</taxon>
        <taxon>Pseudomonadati</taxon>
        <taxon>Bacteroidota</taxon>
        <taxon>Flavobacteriia</taxon>
        <taxon>Flavobacteriales</taxon>
        <taxon>Weeksellaceae</taxon>
        <taxon>Chryseobacterium group</taxon>
        <taxon>Chryseobacterium</taxon>
    </lineage>
</organism>
<dbReference type="Proteomes" id="UP000587367">
    <property type="component" value="Unassembled WGS sequence"/>
</dbReference>
<feature type="transmembrane region" description="Helical" evidence="1">
    <location>
        <begin position="297"/>
        <end position="313"/>
    </location>
</feature>
<feature type="transmembrane region" description="Helical" evidence="1">
    <location>
        <begin position="34"/>
        <end position="56"/>
    </location>
</feature>
<evidence type="ECO:0000313" key="2">
    <source>
        <dbReference type="EMBL" id="MBB6331490.1"/>
    </source>
</evidence>
<gene>
    <name evidence="2" type="ORF">HNP24_002440</name>
</gene>
<keyword evidence="1" id="KW-0472">Membrane</keyword>
<feature type="transmembrane region" description="Helical" evidence="1">
    <location>
        <begin position="76"/>
        <end position="106"/>
    </location>
</feature>
<keyword evidence="1" id="KW-1133">Transmembrane helix</keyword>
<dbReference type="InterPro" id="IPR049458">
    <property type="entry name" value="EpsG-like"/>
</dbReference>
<feature type="transmembrane region" description="Helical" evidence="1">
    <location>
        <begin position="160"/>
        <end position="186"/>
    </location>
</feature>
<comment type="caution">
    <text evidence="2">The sequence shown here is derived from an EMBL/GenBank/DDBJ whole genome shotgun (WGS) entry which is preliminary data.</text>
</comment>
<proteinExistence type="predicted"/>
<evidence type="ECO:0008006" key="4">
    <source>
        <dbReference type="Google" id="ProtNLM"/>
    </source>
</evidence>
<dbReference type="EMBL" id="JACHKS010000001">
    <property type="protein sequence ID" value="MBB6331490.1"/>
    <property type="molecule type" value="Genomic_DNA"/>
</dbReference>
<feature type="transmembrane region" description="Helical" evidence="1">
    <location>
        <begin position="242"/>
        <end position="259"/>
    </location>
</feature>
<protein>
    <recommendedName>
        <fullName evidence="4">EpsG family protein</fullName>
    </recommendedName>
</protein>
<name>A0ABR6Q0J2_9FLAO</name>